<evidence type="ECO:0000256" key="11">
    <source>
        <dbReference type="ARBA" id="ARBA00023136"/>
    </source>
</evidence>
<comment type="caution">
    <text evidence="15">The sequence shown here is derived from an EMBL/GenBank/DDBJ whole genome shotgun (WGS) entry which is preliminary data.</text>
</comment>
<accession>A0A9D9H841</accession>
<evidence type="ECO:0000256" key="10">
    <source>
        <dbReference type="ARBA" id="ARBA00023034"/>
    </source>
</evidence>
<dbReference type="Pfam" id="PF02485">
    <property type="entry name" value="Branch"/>
    <property type="match status" value="1"/>
</dbReference>
<reference evidence="15" key="2">
    <citation type="journal article" date="2021" name="PeerJ">
        <title>Extensive microbial diversity within the chicken gut microbiome revealed by metagenomics and culture.</title>
        <authorList>
            <person name="Gilroy R."/>
            <person name="Ravi A."/>
            <person name="Getino M."/>
            <person name="Pursley I."/>
            <person name="Horton D.L."/>
            <person name="Alikhan N.F."/>
            <person name="Baker D."/>
            <person name="Gharbi K."/>
            <person name="Hall N."/>
            <person name="Watson M."/>
            <person name="Adriaenssens E.M."/>
            <person name="Foster-Nyarko E."/>
            <person name="Jarju S."/>
            <person name="Secka A."/>
            <person name="Antonio M."/>
            <person name="Oren A."/>
            <person name="Chaudhuri R.R."/>
            <person name="La Ragione R."/>
            <person name="Hildebrand F."/>
            <person name="Pallen M.J."/>
        </authorList>
    </citation>
    <scope>NUCLEOTIDE SEQUENCE</scope>
    <source>
        <strain evidence="15">D5-748</strain>
    </source>
</reference>
<dbReference type="InterPro" id="IPR043538">
    <property type="entry name" value="XYLT"/>
</dbReference>
<dbReference type="PANTHER" id="PTHR46025:SF3">
    <property type="entry name" value="XYLOSYLTRANSFERASE OXT"/>
    <property type="match status" value="1"/>
</dbReference>
<dbReference type="Proteomes" id="UP000823619">
    <property type="component" value="Unassembled WGS sequence"/>
</dbReference>
<evidence type="ECO:0000256" key="6">
    <source>
        <dbReference type="ARBA" id="ARBA00022723"/>
    </source>
</evidence>
<evidence type="ECO:0000256" key="14">
    <source>
        <dbReference type="ARBA" id="ARBA00042865"/>
    </source>
</evidence>
<evidence type="ECO:0000313" key="15">
    <source>
        <dbReference type="EMBL" id="MBO8444570.1"/>
    </source>
</evidence>
<keyword evidence="8" id="KW-0735">Signal-anchor</keyword>
<evidence type="ECO:0000256" key="2">
    <source>
        <dbReference type="ARBA" id="ARBA00004648"/>
    </source>
</evidence>
<protein>
    <recommendedName>
        <fullName evidence="14">Peptide O-xylosyltransferase</fullName>
    </recommendedName>
</protein>
<comment type="subcellular location">
    <subcellularLocation>
        <location evidence="2">Endoplasmic reticulum membrane</location>
        <topology evidence="2">Single-pass type II membrane protein</topology>
    </subcellularLocation>
    <subcellularLocation>
        <location evidence="1">Golgi apparatus membrane</location>
        <topology evidence="1">Single-pass type II membrane protein</topology>
    </subcellularLocation>
</comment>
<evidence type="ECO:0000256" key="1">
    <source>
        <dbReference type="ARBA" id="ARBA00004323"/>
    </source>
</evidence>
<evidence type="ECO:0000256" key="3">
    <source>
        <dbReference type="ARBA" id="ARBA00022676"/>
    </source>
</evidence>
<evidence type="ECO:0000256" key="13">
    <source>
        <dbReference type="ARBA" id="ARBA00023180"/>
    </source>
</evidence>
<dbReference type="GO" id="GO:0046872">
    <property type="term" value="F:metal ion binding"/>
    <property type="evidence" value="ECO:0007669"/>
    <property type="project" value="UniProtKB-KW"/>
</dbReference>
<dbReference type="GO" id="GO:0016020">
    <property type="term" value="C:membrane"/>
    <property type="evidence" value="ECO:0007669"/>
    <property type="project" value="InterPro"/>
</dbReference>
<sequence>MKNEGNIDGSAGQHNSKRHAYLILAHHHFGQLRKLIMLLDDPRNDIFVHVDKKAEFSPEGWEGICRNSKLTFLKKRIQVNWGGVSIMRSELALLKEATSAGRYDYYHLLSGMDLPIKGQDTIHEFFDAHSGTEFINLWNFKRTTASRFHYYTIFPEGAGHFATNLINNIFKGLQMAVGHKINKDVDFRFASQWFSITDSLARYVISKEDWLEHVFRHTNTCDEIFLATLVWNSPFRDRLYVKEAVEEHVVNESNMRFIDWTRGESIRHPWTFRIGDWDLLMNVPHFWARKFDENVDNEIIEKICSALMPQE</sequence>
<keyword evidence="11" id="KW-0472">Membrane</keyword>
<keyword evidence="3" id="KW-0328">Glycosyltransferase</keyword>
<keyword evidence="9" id="KW-1133">Transmembrane helix</keyword>
<evidence type="ECO:0000256" key="8">
    <source>
        <dbReference type="ARBA" id="ARBA00022968"/>
    </source>
</evidence>
<keyword evidence="4" id="KW-0808">Transferase</keyword>
<dbReference type="EMBL" id="JADIMO010000030">
    <property type="protein sequence ID" value="MBO8444570.1"/>
    <property type="molecule type" value="Genomic_DNA"/>
</dbReference>
<evidence type="ECO:0000313" key="16">
    <source>
        <dbReference type="Proteomes" id="UP000823619"/>
    </source>
</evidence>
<keyword evidence="13" id="KW-0325">Glycoprotein</keyword>
<reference evidence="15" key="1">
    <citation type="submission" date="2020-10" db="EMBL/GenBank/DDBJ databases">
        <authorList>
            <person name="Gilroy R."/>
        </authorList>
    </citation>
    <scope>NUCLEOTIDE SEQUENCE</scope>
    <source>
        <strain evidence="15">D5-748</strain>
    </source>
</reference>
<proteinExistence type="predicted"/>
<evidence type="ECO:0000256" key="12">
    <source>
        <dbReference type="ARBA" id="ARBA00023157"/>
    </source>
</evidence>
<evidence type="ECO:0000256" key="4">
    <source>
        <dbReference type="ARBA" id="ARBA00022679"/>
    </source>
</evidence>
<keyword evidence="12" id="KW-1015">Disulfide bond</keyword>
<organism evidence="15 16">
    <name type="scientific">Candidatus Cryptobacteroides merdavium</name>
    <dbReference type="NCBI Taxonomy" id="2840769"/>
    <lineage>
        <taxon>Bacteria</taxon>
        <taxon>Pseudomonadati</taxon>
        <taxon>Bacteroidota</taxon>
        <taxon>Bacteroidia</taxon>
        <taxon>Bacteroidales</taxon>
        <taxon>Candidatus Cryptobacteroides</taxon>
    </lineage>
</organism>
<dbReference type="PANTHER" id="PTHR46025">
    <property type="entry name" value="XYLOSYLTRANSFERASE OXT"/>
    <property type="match status" value="1"/>
</dbReference>
<dbReference type="GO" id="GO:0015012">
    <property type="term" value="P:heparan sulfate proteoglycan biosynthetic process"/>
    <property type="evidence" value="ECO:0007669"/>
    <property type="project" value="TreeGrafter"/>
</dbReference>
<dbReference type="InterPro" id="IPR003406">
    <property type="entry name" value="Glyco_trans_14"/>
</dbReference>
<dbReference type="GO" id="GO:0050650">
    <property type="term" value="P:chondroitin sulfate proteoglycan biosynthetic process"/>
    <property type="evidence" value="ECO:0007669"/>
    <property type="project" value="TreeGrafter"/>
</dbReference>
<evidence type="ECO:0000256" key="5">
    <source>
        <dbReference type="ARBA" id="ARBA00022692"/>
    </source>
</evidence>
<gene>
    <name evidence="15" type="ORF">IAC23_02590</name>
</gene>
<dbReference type="GO" id="GO:0030158">
    <property type="term" value="F:protein xylosyltransferase activity"/>
    <property type="evidence" value="ECO:0007669"/>
    <property type="project" value="InterPro"/>
</dbReference>
<name>A0A9D9H841_9BACT</name>
<dbReference type="AlphaFoldDB" id="A0A9D9H841"/>
<keyword evidence="10" id="KW-0333">Golgi apparatus</keyword>
<keyword evidence="7" id="KW-0256">Endoplasmic reticulum</keyword>
<evidence type="ECO:0000256" key="7">
    <source>
        <dbReference type="ARBA" id="ARBA00022824"/>
    </source>
</evidence>
<evidence type="ECO:0000256" key="9">
    <source>
        <dbReference type="ARBA" id="ARBA00022989"/>
    </source>
</evidence>
<keyword evidence="6" id="KW-0479">Metal-binding</keyword>
<keyword evidence="5" id="KW-0812">Transmembrane</keyword>